<name>A0A836GNB8_LEIEN</name>
<protein>
    <submittedName>
        <fullName evidence="1">Uncharacterized protein</fullName>
    </submittedName>
</protein>
<dbReference type="EMBL" id="JAFHKP010000008">
    <property type="protein sequence ID" value="KAG5485127.1"/>
    <property type="molecule type" value="Genomic_DNA"/>
</dbReference>
<accession>A0A836GNB8</accession>
<evidence type="ECO:0000313" key="2">
    <source>
        <dbReference type="Proteomes" id="UP000674179"/>
    </source>
</evidence>
<dbReference type="PANTHER" id="PTHR34157:SF2">
    <property type="entry name" value="TUZIN"/>
    <property type="match status" value="1"/>
</dbReference>
<dbReference type="KEGG" id="lenr:94175242"/>
<organism evidence="1 2">
    <name type="scientific">Leishmania enriettii</name>
    <dbReference type="NCBI Taxonomy" id="5663"/>
    <lineage>
        <taxon>Eukaryota</taxon>
        <taxon>Discoba</taxon>
        <taxon>Euglenozoa</taxon>
        <taxon>Kinetoplastea</taxon>
        <taxon>Metakinetoplastina</taxon>
        <taxon>Trypanosomatida</taxon>
        <taxon>Trypanosomatidae</taxon>
        <taxon>Leishmaniinae</taxon>
        <taxon>Leishmania</taxon>
    </lineage>
</organism>
<sequence>MGGVHQVATEGVCKFLKHPKYLGVVEWVRSAGLSESDEVEGTACILYYNGWRAECLYLLEASDIRSMGYLAQAARMSLMEKA</sequence>
<comment type="caution">
    <text evidence="1">The sequence shown here is derived from an EMBL/GenBank/DDBJ whole genome shotgun (WGS) entry which is preliminary data.</text>
</comment>
<evidence type="ECO:0000313" key="1">
    <source>
        <dbReference type="EMBL" id="KAG5485127.1"/>
    </source>
</evidence>
<dbReference type="RefSeq" id="XP_067695391.1">
    <property type="nucleotide sequence ID" value="XM_067839732.1"/>
</dbReference>
<keyword evidence="2" id="KW-1185">Reference proteome</keyword>
<gene>
    <name evidence="1" type="ORF">CUR178_08098</name>
</gene>
<dbReference type="OrthoDB" id="10538887at2759"/>
<dbReference type="PANTHER" id="PTHR34157">
    <property type="entry name" value="TUZIN"/>
    <property type="match status" value="1"/>
</dbReference>
<dbReference type="AlphaFoldDB" id="A0A836GNB8"/>
<dbReference type="GeneID" id="94175242"/>
<proteinExistence type="predicted"/>
<dbReference type="Proteomes" id="UP000674179">
    <property type="component" value="Chromosome 8"/>
</dbReference>
<reference evidence="1 2" key="1">
    <citation type="submission" date="2021-02" db="EMBL/GenBank/DDBJ databases">
        <title>Leishmania (Mundinia) enrietti genome sequencing and assembly.</title>
        <authorList>
            <person name="Almutairi H."/>
            <person name="Gatherer D."/>
        </authorList>
    </citation>
    <scope>NUCLEOTIDE SEQUENCE [LARGE SCALE GENOMIC DNA]</scope>
    <source>
        <strain evidence="1">CUR178</strain>
    </source>
</reference>